<sequence>MDTGAPLLREIPQRASMFTEAKVTVPWDLSDTKTLRSNFVSKSFYVVIDGVRIEAVRSAAALIKESFEKSDGSMVRGPLCMPTERRRYMILREVPSEGKRGMFIPGPKRIRNVLLIIRPSAIGVAAMISLTLPNSVNVKIEPYESQYELKEPK</sequence>
<dbReference type="SUPFAM" id="SSF54999">
    <property type="entry name" value="Ribosomal protein S10"/>
    <property type="match status" value="1"/>
</dbReference>
<dbReference type="EMBL" id="FNTJ01000003">
    <property type="protein sequence ID" value="SED31239.1"/>
    <property type="molecule type" value="Genomic_DNA"/>
</dbReference>
<dbReference type="AlphaFoldDB" id="A0A1H4ZMD1"/>
<accession>A0A1H4ZMD1</accession>
<dbReference type="InterPro" id="IPR036838">
    <property type="entry name" value="Ribosomal_uS10_dom_sf"/>
</dbReference>
<dbReference type="Proteomes" id="UP000198982">
    <property type="component" value="Unassembled WGS sequence"/>
</dbReference>
<evidence type="ECO:0000313" key="2">
    <source>
        <dbReference type="Proteomes" id="UP000198982"/>
    </source>
</evidence>
<evidence type="ECO:0000313" key="1">
    <source>
        <dbReference type="EMBL" id="SED31239.1"/>
    </source>
</evidence>
<dbReference type="Gene3D" id="3.30.70.600">
    <property type="entry name" value="Ribosomal protein S10 domain"/>
    <property type="match status" value="1"/>
</dbReference>
<keyword evidence="2" id="KW-1185">Reference proteome</keyword>
<gene>
    <name evidence="1" type="ORF">SAMN05216178_6736</name>
</gene>
<protein>
    <submittedName>
        <fullName evidence="1">Uncharacterized protein</fullName>
    </submittedName>
</protein>
<name>A0A1H4ZMD1_9PSED</name>
<proteinExistence type="predicted"/>
<reference evidence="2" key="1">
    <citation type="submission" date="2016-10" db="EMBL/GenBank/DDBJ databases">
        <authorList>
            <person name="Varghese N."/>
            <person name="Submissions S."/>
        </authorList>
    </citation>
    <scope>NUCLEOTIDE SEQUENCE [LARGE SCALE GENOMIC DNA]</scope>
    <source>
        <strain evidence="2">DSM 9751</strain>
    </source>
</reference>
<organism evidence="1 2">
    <name type="scientific">Pseudomonas saponiphila</name>
    <dbReference type="NCBI Taxonomy" id="556534"/>
    <lineage>
        <taxon>Bacteria</taxon>
        <taxon>Pseudomonadati</taxon>
        <taxon>Pseudomonadota</taxon>
        <taxon>Gammaproteobacteria</taxon>
        <taxon>Pseudomonadales</taxon>
        <taxon>Pseudomonadaceae</taxon>
        <taxon>Pseudomonas</taxon>
    </lineage>
</organism>